<sequence length="72" mass="7310">MAADPVRCEEQSGQQNGGGGGGGGGGGHIPLLRRQMEPSIEERMARRGITWPPVVPGAGAAPADDGEDAMLE</sequence>
<evidence type="ECO:0000313" key="2">
    <source>
        <dbReference type="EMBL" id="PNH09275.1"/>
    </source>
</evidence>
<organism evidence="2 3">
    <name type="scientific">Tetrabaena socialis</name>
    <dbReference type="NCBI Taxonomy" id="47790"/>
    <lineage>
        <taxon>Eukaryota</taxon>
        <taxon>Viridiplantae</taxon>
        <taxon>Chlorophyta</taxon>
        <taxon>core chlorophytes</taxon>
        <taxon>Chlorophyceae</taxon>
        <taxon>CS clade</taxon>
        <taxon>Chlamydomonadales</taxon>
        <taxon>Tetrabaenaceae</taxon>
        <taxon>Tetrabaena</taxon>
    </lineage>
</organism>
<dbReference type="Proteomes" id="UP000236333">
    <property type="component" value="Unassembled WGS sequence"/>
</dbReference>
<feature type="region of interest" description="Disordered" evidence="1">
    <location>
        <begin position="47"/>
        <end position="72"/>
    </location>
</feature>
<protein>
    <submittedName>
        <fullName evidence="2">Uncharacterized protein</fullName>
    </submittedName>
</protein>
<keyword evidence="3" id="KW-1185">Reference proteome</keyword>
<feature type="compositionally biased region" description="Gly residues" evidence="1">
    <location>
        <begin position="15"/>
        <end position="28"/>
    </location>
</feature>
<dbReference type="EMBL" id="PGGS01000097">
    <property type="protein sequence ID" value="PNH09275.1"/>
    <property type="molecule type" value="Genomic_DNA"/>
</dbReference>
<proteinExistence type="predicted"/>
<name>A0A2J8A9U9_9CHLO</name>
<evidence type="ECO:0000256" key="1">
    <source>
        <dbReference type="SAM" id="MobiDB-lite"/>
    </source>
</evidence>
<gene>
    <name evidence="2" type="ORF">TSOC_004126</name>
</gene>
<evidence type="ECO:0000313" key="3">
    <source>
        <dbReference type="Proteomes" id="UP000236333"/>
    </source>
</evidence>
<reference evidence="2 3" key="1">
    <citation type="journal article" date="2017" name="Mol. Biol. Evol.">
        <title>The 4-celled Tetrabaena socialis nuclear genome reveals the essential components for genetic control of cell number at the origin of multicellularity in the volvocine lineage.</title>
        <authorList>
            <person name="Featherston J."/>
            <person name="Arakaki Y."/>
            <person name="Hanschen E.R."/>
            <person name="Ferris P.J."/>
            <person name="Michod R.E."/>
            <person name="Olson B.J.S.C."/>
            <person name="Nozaki H."/>
            <person name="Durand P.M."/>
        </authorList>
    </citation>
    <scope>NUCLEOTIDE SEQUENCE [LARGE SCALE GENOMIC DNA]</scope>
    <source>
        <strain evidence="2 3">NIES-571</strain>
    </source>
</reference>
<feature type="region of interest" description="Disordered" evidence="1">
    <location>
        <begin position="1"/>
        <end position="31"/>
    </location>
</feature>
<accession>A0A2J8A9U9</accession>
<feature type="compositionally biased region" description="Basic and acidic residues" evidence="1">
    <location>
        <begin position="1"/>
        <end position="10"/>
    </location>
</feature>
<dbReference type="AlphaFoldDB" id="A0A2J8A9U9"/>
<comment type="caution">
    <text evidence="2">The sequence shown here is derived from an EMBL/GenBank/DDBJ whole genome shotgun (WGS) entry which is preliminary data.</text>
</comment>